<reference evidence="1 2" key="1">
    <citation type="journal article" date="2014" name="Am. J. Bot.">
        <title>Genome assembly and annotation for red clover (Trifolium pratense; Fabaceae).</title>
        <authorList>
            <person name="Istvanek J."/>
            <person name="Jaros M."/>
            <person name="Krenek A."/>
            <person name="Repkova J."/>
        </authorList>
    </citation>
    <scope>NUCLEOTIDE SEQUENCE [LARGE SCALE GENOMIC DNA]</scope>
    <source>
        <strain evidence="2">cv. Tatra</strain>
        <tissue evidence="1">Young leaves</tissue>
    </source>
</reference>
<dbReference type="InterPro" id="IPR053151">
    <property type="entry name" value="RNase_H-like"/>
</dbReference>
<dbReference type="EMBL" id="ASHM01200796">
    <property type="protein sequence ID" value="PNX66918.1"/>
    <property type="molecule type" value="Genomic_DNA"/>
</dbReference>
<accession>A0A2K3KKT0</accession>
<protein>
    <submittedName>
        <fullName evidence="1">Uncharacterized protein</fullName>
    </submittedName>
</protein>
<reference evidence="1 2" key="2">
    <citation type="journal article" date="2017" name="Front. Plant Sci.">
        <title>Gene Classification and Mining of Molecular Markers Useful in Red Clover (Trifolium pratense) Breeding.</title>
        <authorList>
            <person name="Istvanek J."/>
            <person name="Dluhosova J."/>
            <person name="Dluhos P."/>
            <person name="Patkova L."/>
            <person name="Nedelnik J."/>
            <person name="Repkova J."/>
        </authorList>
    </citation>
    <scope>NUCLEOTIDE SEQUENCE [LARGE SCALE GENOMIC DNA]</scope>
    <source>
        <strain evidence="2">cv. Tatra</strain>
        <tissue evidence="1">Young leaves</tissue>
    </source>
</reference>
<dbReference type="PANTHER" id="PTHR47723">
    <property type="entry name" value="OS05G0353850 PROTEIN"/>
    <property type="match status" value="1"/>
</dbReference>
<proteinExistence type="predicted"/>
<dbReference type="AlphaFoldDB" id="A0A2K3KKT0"/>
<dbReference type="PANTHER" id="PTHR47723:SF13">
    <property type="entry name" value="PUTATIVE-RELATED"/>
    <property type="match status" value="1"/>
</dbReference>
<dbReference type="Proteomes" id="UP000236291">
    <property type="component" value="Unassembled WGS sequence"/>
</dbReference>
<gene>
    <name evidence="1" type="ORF">L195_g063278</name>
</gene>
<name>A0A2K3KKT0_TRIPR</name>
<comment type="caution">
    <text evidence="1">The sequence shown here is derived from an EMBL/GenBank/DDBJ whole genome shotgun (WGS) entry which is preliminary data.</text>
</comment>
<sequence>MNGVMVEKTQRVVVIGWNAPKEDFIKLNTDEACKVNQMAGCGGVIRGSQGEWIRGYAKNV</sequence>
<evidence type="ECO:0000313" key="1">
    <source>
        <dbReference type="EMBL" id="PNX66918.1"/>
    </source>
</evidence>
<organism evidence="1 2">
    <name type="scientific">Trifolium pratense</name>
    <name type="common">Red clover</name>
    <dbReference type="NCBI Taxonomy" id="57577"/>
    <lineage>
        <taxon>Eukaryota</taxon>
        <taxon>Viridiplantae</taxon>
        <taxon>Streptophyta</taxon>
        <taxon>Embryophyta</taxon>
        <taxon>Tracheophyta</taxon>
        <taxon>Spermatophyta</taxon>
        <taxon>Magnoliopsida</taxon>
        <taxon>eudicotyledons</taxon>
        <taxon>Gunneridae</taxon>
        <taxon>Pentapetalae</taxon>
        <taxon>rosids</taxon>
        <taxon>fabids</taxon>
        <taxon>Fabales</taxon>
        <taxon>Fabaceae</taxon>
        <taxon>Papilionoideae</taxon>
        <taxon>50 kb inversion clade</taxon>
        <taxon>NPAAA clade</taxon>
        <taxon>Hologalegina</taxon>
        <taxon>IRL clade</taxon>
        <taxon>Trifolieae</taxon>
        <taxon>Trifolium</taxon>
    </lineage>
</organism>
<feature type="non-terminal residue" evidence="1">
    <location>
        <position position="60"/>
    </location>
</feature>
<evidence type="ECO:0000313" key="2">
    <source>
        <dbReference type="Proteomes" id="UP000236291"/>
    </source>
</evidence>